<feature type="transmembrane region" description="Helical" evidence="1">
    <location>
        <begin position="134"/>
        <end position="153"/>
    </location>
</feature>
<dbReference type="EMBL" id="VTEZ01000004">
    <property type="protein sequence ID" value="TYS84765.1"/>
    <property type="molecule type" value="Genomic_DNA"/>
</dbReference>
<keyword evidence="1" id="KW-0472">Membrane</keyword>
<dbReference type="Proteomes" id="UP000324269">
    <property type="component" value="Unassembled WGS sequence"/>
</dbReference>
<keyword evidence="1" id="KW-0812">Transmembrane</keyword>
<dbReference type="NCBIfam" id="TIGR02206">
    <property type="entry name" value="intg_mem_TP0381"/>
    <property type="match status" value="1"/>
</dbReference>
<feature type="transmembrane region" description="Helical" evidence="1">
    <location>
        <begin position="104"/>
        <end position="122"/>
    </location>
</feature>
<evidence type="ECO:0000313" key="2">
    <source>
        <dbReference type="EMBL" id="TYS84765.1"/>
    </source>
</evidence>
<feature type="transmembrane region" description="Helical" evidence="1">
    <location>
        <begin position="210"/>
        <end position="233"/>
    </location>
</feature>
<accession>A0A5D4UBH4</accession>
<evidence type="ECO:0000256" key="1">
    <source>
        <dbReference type="SAM" id="Phobius"/>
    </source>
</evidence>
<keyword evidence="1" id="KW-1133">Transmembrane helix</keyword>
<gene>
    <name evidence="2" type="ORF">FZC85_15515</name>
</gene>
<proteinExistence type="predicted"/>
<evidence type="ECO:0000313" key="3">
    <source>
        <dbReference type="Proteomes" id="UP000324269"/>
    </source>
</evidence>
<organism evidence="2 3">
    <name type="scientific">Rossellomorea aquimaris</name>
    <dbReference type="NCBI Taxonomy" id="189382"/>
    <lineage>
        <taxon>Bacteria</taxon>
        <taxon>Bacillati</taxon>
        <taxon>Bacillota</taxon>
        <taxon>Bacilli</taxon>
        <taxon>Bacillales</taxon>
        <taxon>Bacillaceae</taxon>
        <taxon>Rossellomorea</taxon>
    </lineage>
</organism>
<dbReference type="OrthoDB" id="9813172at2"/>
<feature type="transmembrane region" description="Helical" evidence="1">
    <location>
        <begin position="12"/>
        <end position="38"/>
    </location>
</feature>
<comment type="caution">
    <text evidence="2">The sequence shown here is derived from an EMBL/GenBank/DDBJ whole genome shotgun (WGS) entry which is preliminary data.</text>
</comment>
<protein>
    <submittedName>
        <fullName evidence="2">TIGR02206 family membrane protein</fullName>
    </submittedName>
</protein>
<dbReference type="Pfam" id="PF14808">
    <property type="entry name" value="TMEM164"/>
    <property type="match status" value="1"/>
</dbReference>
<sequence length="244" mass="28379">MKEMMNFRYEEYPFVLFSVSHVAAMIVSLGCMIGLYVLRNRLSCRGKAVLKWLLMVLLVLSEALFQIWYIINDHWDVAINLPFQLCSISLYLCTIMLITKNYKIFEISFFASMTGAIIAIVTPELFFGFPHFRYFQFFLAHLGIVLSCLYMVWIEGFTLKFRSMVRAFIALNLIAVIVFMVNRLVGANYMFLSHKPYNASPIDYLGEYPYYLLALEGVAIILFSLLYLPFYLLENRKSGRNVNT</sequence>
<dbReference type="InterPro" id="IPR011737">
    <property type="entry name" value="CHP02206_TP0381"/>
</dbReference>
<dbReference type="PROSITE" id="PS51257">
    <property type="entry name" value="PROKAR_LIPOPROTEIN"/>
    <property type="match status" value="1"/>
</dbReference>
<feature type="transmembrane region" description="Helical" evidence="1">
    <location>
        <begin position="165"/>
        <end position="190"/>
    </location>
</feature>
<reference evidence="2 3" key="1">
    <citation type="submission" date="2019-08" db="EMBL/GenBank/DDBJ databases">
        <title>Bacillus genomes from the desert of Cuatro Cienegas, Coahuila.</title>
        <authorList>
            <person name="Olmedo-Alvarez G."/>
        </authorList>
    </citation>
    <scope>NUCLEOTIDE SEQUENCE [LARGE SCALE GENOMIC DNA]</scope>
    <source>
        <strain evidence="2 3">CH87b_3T</strain>
    </source>
</reference>
<feature type="transmembrane region" description="Helical" evidence="1">
    <location>
        <begin position="50"/>
        <end position="71"/>
    </location>
</feature>
<name>A0A5D4UBH4_9BACI</name>
<dbReference type="AlphaFoldDB" id="A0A5D4UBH4"/>
<feature type="transmembrane region" description="Helical" evidence="1">
    <location>
        <begin position="77"/>
        <end position="97"/>
    </location>
</feature>